<accession>A0AAV7RNF8</accession>
<dbReference type="AlphaFoldDB" id="A0AAV7RNF8"/>
<dbReference type="Gene3D" id="3.30.70.1820">
    <property type="entry name" value="L1 transposable element, RRM domain"/>
    <property type="match status" value="1"/>
</dbReference>
<keyword evidence="2" id="KW-1185">Reference proteome</keyword>
<evidence type="ECO:0000313" key="2">
    <source>
        <dbReference type="Proteomes" id="UP001066276"/>
    </source>
</evidence>
<dbReference type="PANTHER" id="PTHR11505">
    <property type="entry name" value="L1 TRANSPOSABLE ELEMENT-RELATED"/>
    <property type="match status" value="1"/>
</dbReference>
<organism evidence="1 2">
    <name type="scientific">Pleurodeles waltl</name>
    <name type="common">Iberian ribbed newt</name>
    <dbReference type="NCBI Taxonomy" id="8319"/>
    <lineage>
        <taxon>Eukaryota</taxon>
        <taxon>Metazoa</taxon>
        <taxon>Chordata</taxon>
        <taxon>Craniata</taxon>
        <taxon>Vertebrata</taxon>
        <taxon>Euteleostomi</taxon>
        <taxon>Amphibia</taxon>
        <taxon>Batrachia</taxon>
        <taxon>Caudata</taxon>
        <taxon>Salamandroidea</taxon>
        <taxon>Salamandridae</taxon>
        <taxon>Pleurodelinae</taxon>
        <taxon>Pleurodeles</taxon>
    </lineage>
</organism>
<gene>
    <name evidence="1" type="ORF">NDU88_005208</name>
</gene>
<comment type="caution">
    <text evidence="1">The sequence shown here is derived from an EMBL/GenBank/DDBJ whole genome shotgun (WGS) entry which is preliminary data.</text>
</comment>
<dbReference type="EMBL" id="JANPWB010000009">
    <property type="protein sequence ID" value="KAJ1152433.1"/>
    <property type="molecule type" value="Genomic_DNA"/>
</dbReference>
<proteinExistence type="predicted"/>
<reference evidence="1" key="1">
    <citation type="journal article" date="2022" name="bioRxiv">
        <title>Sequencing and chromosome-scale assembly of the giantPleurodeles waltlgenome.</title>
        <authorList>
            <person name="Brown T."/>
            <person name="Elewa A."/>
            <person name="Iarovenko S."/>
            <person name="Subramanian E."/>
            <person name="Araus A.J."/>
            <person name="Petzold A."/>
            <person name="Susuki M."/>
            <person name="Suzuki K.-i.T."/>
            <person name="Hayashi T."/>
            <person name="Toyoda A."/>
            <person name="Oliveira C."/>
            <person name="Osipova E."/>
            <person name="Leigh N.D."/>
            <person name="Simon A."/>
            <person name="Yun M.H."/>
        </authorList>
    </citation>
    <scope>NUCLEOTIDE SEQUENCE</scope>
    <source>
        <strain evidence="1">20211129_DDA</strain>
        <tissue evidence="1">Liver</tissue>
    </source>
</reference>
<dbReference type="InterPro" id="IPR004244">
    <property type="entry name" value="Transposase_22"/>
</dbReference>
<dbReference type="Proteomes" id="UP001066276">
    <property type="component" value="Chromosome 5"/>
</dbReference>
<sequence length="139" mass="15566">MRNSIALHQPTNLSCFIDVPVESGVEEMHPVQLDLTRQVAALMGRMGELESCAEDVEGCSRRNKIRIIGLPEGTGGGGLVSYLENWMRIESAPTHLTPFFTLEHAHRFPTKPLAPVRRPRPVVAKLLHFQDQDVLMERA</sequence>
<protein>
    <submittedName>
        <fullName evidence="1">Uncharacterized protein</fullName>
    </submittedName>
</protein>
<name>A0AAV7RNF8_PLEWA</name>
<evidence type="ECO:0000313" key="1">
    <source>
        <dbReference type="EMBL" id="KAJ1152433.1"/>
    </source>
</evidence>